<evidence type="ECO:0000256" key="1">
    <source>
        <dbReference type="SAM" id="MobiDB-lite"/>
    </source>
</evidence>
<comment type="caution">
    <text evidence="2">The sequence shown here is derived from an EMBL/GenBank/DDBJ whole genome shotgun (WGS) entry which is preliminary data.</text>
</comment>
<organism evidence="2 3">
    <name type="scientific">Stephania cephalantha</name>
    <dbReference type="NCBI Taxonomy" id="152367"/>
    <lineage>
        <taxon>Eukaryota</taxon>
        <taxon>Viridiplantae</taxon>
        <taxon>Streptophyta</taxon>
        <taxon>Embryophyta</taxon>
        <taxon>Tracheophyta</taxon>
        <taxon>Spermatophyta</taxon>
        <taxon>Magnoliopsida</taxon>
        <taxon>Ranunculales</taxon>
        <taxon>Menispermaceae</taxon>
        <taxon>Menispermoideae</taxon>
        <taxon>Cissampelideae</taxon>
        <taxon>Stephania</taxon>
    </lineage>
</organism>
<feature type="region of interest" description="Disordered" evidence="1">
    <location>
        <begin position="1"/>
        <end position="191"/>
    </location>
</feature>
<evidence type="ECO:0000313" key="3">
    <source>
        <dbReference type="Proteomes" id="UP001419268"/>
    </source>
</evidence>
<dbReference type="AlphaFoldDB" id="A0AAP0NTB9"/>
<evidence type="ECO:0000313" key="2">
    <source>
        <dbReference type="EMBL" id="KAK9119092.1"/>
    </source>
</evidence>
<protein>
    <submittedName>
        <fullName evidence="2">Uncharacterized protein</fullName>
    </submittedName>
</protein>
<sequence length="191" mass="19623">MREREDERDISMAEKEIGGASGSASCSRGPKQSGWPQNGSSGAARGYAEAANERRKHCEARRTAAAEWRVSLKSGARRRINSSSGSRRRVRRAGGGAGVEKMTSAAPAKGGMRRRGAGAMADGGVAQQAPGERQRAVAWRNGGSGGGGGGRRGATMVVAQSGAGNGVGQRRGGALPSRSILNETTMVDKAS</sequence>
<proteinExistence type="predicted"/>
<feature type="compositionally biased region" description="Basic and acidic residues" evidence="1">
    <location>
        <begin position="1"/>
        <end position="17"/>
    </location>
</feature>
<gene>
    <name evidence="2" type="ORF">Scep_017185</name>
</gene>
<feature type="compositionally biased region" description="Low complexity" evidence="1">
    <location>
        <begin position="117"/>
        <end position="129"/>
    </location>
</feature>
<keyword evidence="3" id="KW-1185">Reference proteome</keyword>
<feature type="compositionally biased region" description="Basic residues" evidence="1">
    <location>
        <begin position="75"/>
        <end position="92"/>
    </location>
</feature>
<feature type="compositionally biased region" description="Gly residues" evidence="1">
    <location>
        <begin position="142"/>
        <end position="152"/>
    </location>
</feature>
<dbReference type="Proteomes" id="UP001419268">
    <property type="component" value="Unassembled WGS sequence"/>
</dbReference>
<reference evidence="2 3" key="1">
    <citation type="submission" date="2024-01" db="EMBL/GenBank/DDBJ databases">
        <title>Genome assemblies of Stephania.</title>
        <authorList>
            <person name="Yang L."/>
        </authorList>
    </citation>
    <scope>NUCLEOTIDE SEQUENCE [LARGE SCALE GENOMIC DNA]</scope>
    <source>
        <strain evidence="2">JXDWG</strain>
        <tissue evidence="2">Leaf</tissue>
    </source>
</reference>
<name>A0AAP0NTB9_9MAGN</name>
<dbReference type="EMBL" id="JBBNAG010000007">
    <property type="protein sequence ID" value="KAK9119092.1"/>
    <property type="molecule type" value="Genomic_DNA"/>
</dbReference>
<accession>A0AAP0NTB9</accession>